<dbReference type="Proteomes" id="UP000009168">
    <property type="component" value="Unassembled WGS sequence"/>
</dbReference>
<evidence type="ECO:0000313" key="2">
    <source>
        <dbReference type="Proteomes" id="UP000009168"/>
    </source>
</evidence>
<dbReference type="KEGG" id="tet:TTHERM_000585027"/>
<name>W7X7K6_TETTS</name>
<evidence type="ECO:0000313" key="1">
    <source>
        <dbReference type="EMBL" id="EWS72373.1"/>
    </source>
</evidence>
<dbReference type="GeneID" id="24439713"/>
<dbReference type="InParanoid" id="W7X7K6"/>
<reference evidence="2" key="1">
    <citation type="journal article" date="2006" name="PLoS Biol.">
        <title>Macronuclear genome sequence of the ciliate Tetrahymena thermophila, a model eukaryote.</title>
        <authorList>
            <person name="Eisen J.A."/>
            <person name="Coyne R.S."/>
            <person name="Wu M."/>
            <person name="Wu D."/>
            <person name="Thiagarajan M."/>
            <person name="Wortman J.R."/>
            <person name="Badger J.H."/>
            <person name="Ren Q."/>
            <person name="Amedeo P."/>
            <person name="Jones K.M."/>
            <person name="Tallon L.J."/>
            <person name="Delcher A.L."/>
            <person name="Salzberg S.L."/>
            <person name="Silva J.C."/>
            <person name="Haas B.J."/>
            <person name="Majoros W.H."/>
            <person name="Farzad M."/>
            <person name="Carlton J.M."/>
            <person name="Smith R.K. Jr."/>
            <person name="Garg J."/>
            <person name="Pearlman R.E."/>
            <person name="Karrer K.M."/>
            <person name="Sun L."/>
            <person name="Manning G."/>
            <person name="Elde N.C."/>
            <person name="Turkewitz A.P."/>
            <person name="Asai D.J."/>
            <person name="Wilkes D.E."/>
            <person name="Wang Y."/>
            <person name="Cai H."/>
            <person name="Collins K."/>
            <person name="Stewart B.A."/>
            <person name="Lee S.R."/>
            <person name="Wilamowska K."/>
            <person name="Weinberg Z."/>
            <person name="Ruzzo W.L."/>
            <person name="Wloga D."/>
            <person name="Gaertig J."/>
            <person name="Frankel J."/>
            <person name="Tsao C.-C."/>
            <person name="Gorovsky M.A."/>
            <person name="Keeling P.J."/>
            <person name="Waller R.F."/>
            <person name="Patron N.J."/>
            <person name="Cherry J.M."/>
            <person name="Stover N.A."/>
            <person name="Krieger C.J."/>
            <person name="del Toro C."/>
            <person name="Ryder H.F."/>
            <person name="Williamson S.C."/>
            <person name="Barbeau R.A."/>
            <person name="Hamilton E.P."/>
            <person name="Orias E."/>
        </authorList>
    </citation>
    <scope>NUCLEOTIDE SEQUENCE [LARGE SCALE GENOMIC DNA]</scope>
    <source>
        <strain evidence="2">SB210</strain>
    </source>
</reference>
<proteinExistence type="predicted"/>
<keyword evidence="2" id="KW-1185">Reference proteome</keyword>
<protein>
    <submittedName>
        <fullName evidence="1">Uncharacterized protein</fullName>
    </submittedName>
</protein>
<dbReference type="AlphaFoldDB" id="W7X7K6"/>
<dbReference type="RefSeq" id="XP_012655095.1">
    <property type="nucleotide sequence ID" value="XM_012799641.1"/>
</dbReference>
<organism evidence="1 2">
    <name type="scientific">Tetrahymena thermophila (strain SB210)</name>
    <dbReference type="NCBI Taxonomy" id="312017"/>
    <lineage>
        <taxon>Eukaryota</taxon>
        <taxon>Sar</taxon>
        <taxon>Alveolata</taxon>
        <taxon>Ciliophora</taxon>
        <taxon>Intramacronucleata</taxon>
        <taxon>Oligohymenophorea</taxon>
        <taxon>Hymenostomatida</taxon>
        <taxon>Tetrahymenina</taxon>
        <taxon>Tetrahymenidae</taxon>
        <taxon>Tetrahymena</taxon>
    </lineage>
</organism>
<accession>W7X7K6</accession>
<gene>
    <name evidence="1" type="ORF">TTHERM_000585027</name>
</gene>
<dbReference type="EMBL" id="GG662510">
    <property type="protein sequence ID" value="EWS72373.1"/>
    <property type="molecule type" value="Genomic_DNA"/>
</dbReference>
<sequence>MIQLRQTQERNVIQLVINIIQMNGLIKTNIVLTNKNQKNNVMINLQILSLVFSTKLLINSESNSIMRKLYQTQMVKQLSRIMNSLRTFRVKLQIIRNNLLLNKKKNLTQTIM</sequence>